<keyword evidence="3" id="KW-1185">Reference proteome</keyword>
<dbReference type="EMBL" id="CP030850">
    <property type="protein sequence ID" value="AXE16751.1"/>
    <property type="molecule type" value="Genomic_DNA"/>
</dbReference>
<dbReference type="Pfam" id="PF07661">
    <property type="entry name" value="MORN_2"/>
    <property type="match status" value="3"/>
</dbReference>
<accession>A0A344TDN0</accession>
<evidence type="ECO:0000313" key="3">
    <source>
        <dbReference type="Proteomes" id="UP000251993"/>
    </source>
</evidence>
<dbReference type="SUPFAM" id="SSF82185">
    <property type="entry name" value="Histone H3 K4-specific methyltransferase SET7/9 N-terminal domain"/>
    <property type="match status" value="1"/>
</dbReference>
<dbReference type="Gene3D" id="3.90.930.1">
    <property type="match status" value="1"/>
</dbReference>
<dbReference type="RefSeq" id="WP_114065538.1">
    <property type="nucleotide sequence ID" value="NZ_CP030850.1"/>
</dbReference>
<dbReference type="InterPro" id="IPR011652">
    <property type="entry name" value="MORN_2"/>
</dbReference>
<keyword evidence="1" id="KW-0732">Signal</keyword>
<dbReference type="KEGG" id="run:DR864_02895"/>
<dbReference type="OrthoDB" id="7342920at2"/>
<protein>
    <recommendedName>
        <fullName evidence="4">MORN repeat variant</fullName>
    </recommendedName>
</protein>
<evidence type="ECO:0008006" key="4">
    <source>
        <dbReference type="Google" id="ProtNLM"/>
    </source>
</evidence>
<reference evidence="2 3" key="1">
    <citation type="submission" date="2018-07" db="EMBL/GenBank/DDBJ databases">
        <title>Genome sequencing of Runella.</title>
        <authorList>
            <person name="Baek M.-G."/>
            <person name="Yi H."/>
        </authorList>
    </citation>
    <scope>NUCLEOTIDE SEQUENCE [LARGE SCALE GENOMIC DNA]</scope>
    <source>
        <strain evidence="2 3">HYN0085</strain>
    </source>
</reference>
<evidence type="ECO:0000256" key="1">
    <source>
        <dbReference type="SAM" id="SignalP"/>
    </source>
</evidence>
<gene>
    <name evidence="2" type="ORF">DR864_02895</name>
</gene>
<organism evidence="2 3">
    <name type="scientific">Runella rosea</name>
    <dbReference type="NCBI Taxonomy" id="2259595"/>
    <lineage>
        <taxon>Bacteria</taxon>
        <taxon>Pseudomonadati</taxon>
        <taxon>Bacteroidota</taxon>
        <taxon>Cytophagia</taxon>
        <taxon>Cytophagales</taxon>
        <taxon>Spirosomataceae</taxon>
        <taxon>Runella</taxon>
    </lineage>
</organism>
<sequence length="139" mass="16727">MKKYIFFLVFLMHLSCNYSPAYKNEYWPDGSPKILVSKIKMGNKTFTVKKYFHETAFDSLNFYKKDRFYENGKLAQVRYFDKNSLPYGEWKSWYENGQLSMIEHYTNGKRHGDYESWFPDGEPLEKFTYQNDSIINTPN</sequence>
<proteinExistence type="predicted"/>
<feature type="signal peptide" evidence="1">
    <location>
        <begin position="1"/>
        <end position="23"/>
    </location>
</feature>
<dbReference type="Proteomes" id="UP000251993">
    <property type="component" value="Chromosome"/>
</dbReference>
<evidence type="ECO:0000313" key="2">
    <source>
        <dbReference type="EMBL" id="AXE16751.1"/>
    </source>
</evidence>
<dbReference type="AlphaFoldDB" id="A0A344TDN0"/>
<feature type="chain" id="PRO_5016972520" description="MORN repeat variant" evidence="1">
    <location>
        <begin position="24"/>
        <end position="139"/>
    </location>
</feature>
<name>A0A344TDN0_9BACT</name>